<evidence type="ECO:0000313" key="14">
    <source>
        <dbReference type="Proteomes" id="UP001060919"/>
    </source>
</evidence>
<dbReference type="FunFam" id="3.20.20.80:FF:000004">
    <property type="entry name" value="Beta-glucosidase 6-phospho-beta-glucosidase"/>
    <property type="match status" value="1"/>
</dbReference>
<feature type="binding site" evidence="10">
    <location>
        <position position="198"/>
    </location>
    <ligand>
        <name>substrate</name>
    </ligand>
</feature>
<dbReference type="EMBL" id="AP026867">
    <property type="protein sequence ID" value="BDS13665.1"/>
    <property type="molecule type" value="Genomic_DNA"/>
</dbReference>
<evidence type="ECO:0000256" key="12">
    <source>
        <dbReference type="RuleBase" id="RU361175"/>
    </source>
</evidence>
<dbReference type="InterPro" id="IPR001360">
    <property type="entry name" value="Glyco_hydro_1"/>
</dbReference>
<keyword evidence="4 12" id="KW-0378">Hydrolase</keyword>
<feature type="binding site" evidence="10">
    <location>
        <position position="435"/>
    </location>
    <ligand>
        <name>substrate</name>
    </ligand>
</feature>
<accession>A0A915YIH1</accession>
<reference evidence="13" key="1">
    <citation type="submission" date="2022-09" db="EMBL/GenBank/DDBJ databases">
        <title>Aureispira anguillicida sp. nov., isolated from Leptocephalus of Japanese eel Anguilla japonica.</title>
        <authorList>
            <person name="Yuasa K."/>
            <person name="Mekata T."/>
            <person name="Ikunari K."/>
        </authorList>
    </citation>
    <scope>NUCLEOTIDE SEQUENCE</scope>
    <source>
        <strain evidence="13">EL160426</strain>
    </source>
</reference>
<evidence type="ECO:0000256" key="2">
    <source>
        <dbReference type="ARBA" id="ARBA00010838"/>
    </source>
</evidence>
<dbReference type="PROSITE" id="PS00572">
    <property type="entry name" value="GLYCOSYL_HYDROL_F1_1"/>
    <property type="match status" value="1"/>
</dbReference>
<evidence type="ECO:0000256" key="5">
    <source>
        <dbReference type="ARBA" id="ARBA00023001"/>
    </source>
</evidence>
<dbReference type="PROSITE" id="PS00653">
    <property type="entry name" value="GLYCOSYL_HYDROL_F1_2"/>
    <property type="match status" value="1"/>
</dbReference>
<dbReference type="PANTHER" id="PTHR10353">
    <property type="entry name" value="GLYCOSYL HYDROLASE"/>
    <property type="match status" value="1"/>
</dbReference>
<name>A0A915YIH1_9BACT</name>
<feature type="binding site" evidence="10">
    <location>
        <position position="154"/>
    </location>
    <ligand>
        <name>substrate</name>
    </ligand>
</feature>
<protein>
    <recommendedName>
        <fullName evidence="3 12">Beta-glucosidase</fullName>
        <ecNumber evidence="3 12">3.2.1.21</ecNumber>
    </recommendedName>
</protein>
<keyword evidence="7 12" id="KW-0326">Glycosidase</keyword>
<feature type="binding site" evidence="10">
    <location>
        <position position="52"/>
    </location>
    <ligand>
        <name>substrate</name>
    </ligand>
</feature>
<feature type="active site" description="Proton donor" evidence="9">
    <location>
        <position position="199"/>
    </location>
</feature>
<keyword evidence="8" id="KW-0624">Polysaccharide degradation</keyword>
<dbReference type="InterPro" id="IPR033132">
    <property type="entry name" value="GH_1_N_CS"/>
</dbReference>
<dbReference type="Pfam" id="PF00232">
    <property type="entry name" value="Glyco_hydro_1"/>
    <property type="match status" value="1"/>
</dbReference>
<dbReference type="InterPro" id="IPR018120">
    <property type="entry name" value="Glyco_hydro_1_AS"/>
</dbReference>
<proteinExistence type="inferred from homology"/>
<feature type="active site" description="Nucleophile" evidence="9 11">
    <location>
        <position position="389"/>
    </location>
</feature>
<feature type="binding site" evidence="10">
    <location>
        <begin position="442"/>
        <end position="443"/>
    </location>
    <ligand>
        <name>substrate</name>
    </ligand>
</feature>
<comment type="similarity">
    <text evidence="2 12">Belongs to the glycosyl hydrolase 1 family.</text>
</comment>
<evidence type="ECO:0000256" key="8">
    <source>
        <dbReference type="ARBA" id="ARBA00023326"/>
    </source>
</evidence>
<organism evidence="13 14">
    <name type="scientific">Aureispira anguillae</name>
    <dbReference type="NCBI Taxonomy" id="2864201"/>
    <lineage>
        <taxon>Bacteria</taxon>
        <taxon>Pseudomonadati</taxon>
        <taxon>Bacteroidota</taxon>
        <taxon>Saprospiria</taxon>
        <taxon>Saprospirales</taxon>
        <taxon>Saprospiraceae</taxon>
        <taxon>Aureispira</taxon>
    </lineage>
</organism>
<dbReference type="RefSeq" id="WP_264788922.1">
    <property type="nucleotide sequence ID" value="NZ_AP026867.1"/>
</dbReference>
<evidence type="ECO:0000256" key="9">
    <source>
        <dbReference type="PIRSR" id="PIRSR617736-1"/>
    </source>
</evidence>
<evidence type="ECO:0000256" key="1">
    <source>
        <dbReference type="ARBA" id="ARBA00000448"/>
    </source>
</evidence>
<evidence type="ECO:0000256" key="11">
    <source>
        <dbReference type="PROSITE-ProRule" id="PRU10055"/>
    </source>
</evidence>
<evidence type="ECO:0000256" key="7">
    <source>
        <dbReference type="ARBA" id="ARBA00023295"/>
    </source>
</evidence>
<keyword evidence="14" id="KW-1185">Reference proteome</keyword>
<evidence type="ECO:0000313" key="13">
    <source>
        <dbReference type="EMBL" id="BDS13665.1"/>
    </source>
</evidence>
<dbReference type="NCBIfam" id="TIGR03356">
    <property type="entry name" value="BGL"/>
    <property type="match status" value="1"/>
</dbReference>
<sequence>MNRRKFIQFSTTTLGASLFLNPLEILGMKEPNFTKADFGPDFKWGVATAAYQIEGAWDEDGKGPSVWDHMTHHKPHKIKGKENGDVSCDFYHRYQEDIPLIKTMNFDVFRFSIAWTRIFPKGTGTPNQKGVDFYHRVIDRCLELGIEPWITIYHWDLPQALEDKGGWANREIIQWFSEFADFITKEYGAKVKNWMVLNEPMAFTAVGYFAGVHAPGYIAPQKFLKAVHHTTIVQAEGGRIIRKNVPDANIGTTLSCSPVRAKGNKKAHEKAAHRANILLNRLFIEPLLGMGYPTDGFQFIKGIQKYIKEGDMDLVQFDFDFIGLQNYTQMVVKKYILPYVWLLEEKAEKRKVPANQITEMGWEVYPEGIYKILKQFSAYKKLPPIIITENGAAFKDTVEGNRVHDVQRVEFYQNYLQNVLKAKQEGIDIRGYFAWTFMDNFEWAEGYAPRFGLVHVDYQTQKRTIKDSGLWFKEFLAK</sequence>
<comment type="catalytic activity">
    <reaction evidence="1 12">
        <text>Hydrolysis of terminal, non-reducing beta-D-glucosyl residues with release of beta-D-glucose.</text>
        <dbReference type="EC" id="3.2.1.21"/>
    </reaction>
</comment>
<keyword evidence="5" id="KW-0136">Cellulose degradation</keyword>
<dbReference type="GO" id="GO:0030245">
    <property type="term" value="P:cellulose catabolic process"/>
    <property type="evidence" value="ECO:0007669"/>
    <property type="project" value="UniProtKB-KW"/>
</dbReference>
<dbReference type="GO" id="GO:0008422">
    <property type="term" value="F:beta-glucosidase activity"/>
    <property type="evidence" value="ECO:0007669"/>
    <property type="project" value="UniProtKB-EC"/>
</dbReference>
<dbReference type="InterPro" id="IPR017853">
    <property type="entry name" value="GH"/>
</dbReference>
<evidence type="ECO:0000256" key="3">
    <source>
        <dbReference type="ARBA" id="ARBA00012744"/>
    </source>
</evidence>
<dbReference type="AlphaFoldDB" id="A0A915YIH1"/>
<evidence type="ECO:0000256" key="10">
    <source>
        <dbReference type="PIRSR" id="PIRSR617736-2"/>
    </source>
</evidence>
<dbReference type="InterPro" id="IPR017736">
    <property type="entry name" value="Glyco_hydro_1_beta-glucosidase"/>
</dbReference>
<dbReference type="Proteomes" id="UP001060919">
    <property type="component" value="Chromosome"/>
</dbReference>
<keyword evidence="6" id="KW-0119">Carbohydrate metabolism</keyword>
<feature type="binding site" evidence="10">
    <location>
        <position position="327"/>
    </location>
    <ligand>
        <name>substrate</name>
    </ligand>
</feature>
<dbReference type="KEGG" id="aup:AsAng_0044040"/>
<gene>
    <name evidence="13" type="ORF">AsAng_0044040</name>
</gene>
<dbReference type="EC" id="3.2.1.21" evidence="3 12"/>
<evidence type="ECO:0000256" key="6">
    <source>
        <dbReference type="ARBA" id="ARBA00023277"/>
    </source>
</evidence>
<dbReference type="PANTHER" id="PTHR10353:SF36">
    <property type="entry name" value="LP05116P"/>
    <property type="match status" value="1"/>
</dbReference>
<dbReference type="PRINTS" id="PR00131">
    <property type="entry name" value="GLHYDRLASE1"/>
</dbReference>
<dbReference type="SUPFAM" id="SSF51445">
    <property type="entry name" value="(Trans)glycosidases"/>
    <property type="match status" value="1"/>
</dbReference>
<dbReference type="Gene3D" id="3.20.20.80">
    <property type="entry name" value="Glycosidases"/>
    <property type="match status" value="1"/>
</dbReference>
<evidence type="ECO:0000256" key="4">
    <source>
        <dbReference type="ARBA" id="ARBA00022801"/>
    </source>
</evidence>